<dbReference type="Pfam" id="PF00106">
    <property type="entry name" value="adh_short"/>
    <property type="match status" value="1"/>
</dbReference>
<dbReference type="InterPro" id="IPR002347">
    <property type="entry name" value="SDR_fam"/>
</dbReference>
<dbReference type="Proteomes" id="UP000664132">
    <property type="component" value="Unassembled WGS sequence"/>
</dbReference>
<dbReference type="InterPro" id="IPR036291">
    <property type="entry name" value="NAD(P)-bd_dom_sf"/>
</dbReference>
<evidence type="ECO:0000256" key="3">
    <source>
        <dbReference type="ARBA" id="ARBA00023002"/>
    </source>
</evidence>
<keyword evidence="5" id="KW-1185">Reference proteome</keyword>
<protein>
    <submittedName>
        <fullName evidence="4">Uncharacterized protein</fullName>
    </submittedName>
</protein>
<keyword evidence="2" id="KW-0521">NADP</keyword>
<accession>A0A8H7T5Z0</accession>
<organism evidence="4 5">
    <name type="scientific">Cadophora malorum</name>
    <dbReference type="NCBI Taxonomy" id="108018"/>
    <lineage>
        <taxon>Eukaryota</taxon>
        <taxon>Fungi</taxon>
        <taxon>Dikarya</taxon>
        <taxon>Ascomycota</taxon>
        <taxon>Pezizomycotina</taxon>
        <taxon>Leotiomycetes</taxon>
        <taxon>Helotiales</taxon>
        <taxon>Ploettnerulaceae</taxon>
        <taxon>Cadophora</taxon>
    </lineage>
</organism>
<dbReference type="Gene3D" id="3.40.50.720">
    <property type="entry name" value="NAD(P)-binding Rossmann-like Domain"/>
    <property type="match status" value="1"/>
</dbReference>
<evidence type="ECO:0000256" key="1">
    <source>
        <dbReference type="ARBA" id="ARBA00006484"/>
    </source>
</evidence>
<dbReference type="AlphaFoldDB" id="A0A8H7T5Z0"/>
<evidence type="ECO:0000313" key="4">
    <source>
        <dbReference type="EMBL" id="KAG4415774.1"/>
    </source>
</evidence>
<sequence>MVFCFGDAPFEVPDVTGKVALVTGANAGMGYVIAEHLALNGAKVWMGARSEERAKQAIERFNTEHKKIARKGEIIWLPLDLTSPTDVMTSVKTFLSQEKRLDILVNNAARMASPYVMTKDGLETSVAINHIEHFALTQALLPILRQTAQLPGSDIRVVTISSDLHHYLKAVKISTKEDFNATFSSDASSADSLMA</sequence>
<dbReference type="PANTHER" id="PTHR24320:SF282">
    <property type="entry name" value="WW DOMAIN-CONTAINING OXIDOREDUCTASE"/>
    <property type="match status" value="1"/>
</dbReference>
<evidence type="ECO:0000313" key="5">
    <source>
        <dbReference type="Proteomes" id="UP000664132"/>
    </source>
</evidence>
<dbReference type="PRINTS" id="PR00081">
    <property type="entry name" value="GDHRDH"/>
</dbReference>
<dbReference type="SUPFAM" id="SSF51735">
    <property type="entry name" value="NAD(P)-binding Rossmann-fold domains"/>
    <property type="match status" value="1"/>
</dbReference>
<comment type="caution">
    <text evidence="4">The sequence shown here is derived from an EMBL/GenBank/DDBJ whole genome shotgun (WGS) entry which is preliminary data.</text>
</comment>
<proteinExistence type="inferred from homology"/>
<dbReference type="PANTHER" id="PTHR24320">
    <property type="entry name" value="RETINOL DEHYDROGENASE"/>
    <property type="match status" value="1"/>
</dbReference>
<name>A0A8H7T5Z0_9HELO</name>
<dbReference type="GO" id="GO:0016491">
    <property type="term" value="F:oxidoreductase activity"/>
    <property type="evidence" value="ECO:0007669"/>
    <property type="project" value="UniProtKB-KW"/>
</dbReference>
<keyword evidence="3" id="KW-0560">Oxidoreductase</keyword>
<dbReference type="OrthoDB" id="191139at2759"/>
<dbReference type="EMBL" id="JAFJYH010000208">
    <property type="protein sequence ID" value="KAG4415774.1"/>
    <property type="molecule type" value="Genomic_DNA"/>
</dbReference>
<evidence type="ECO:0000256" key="2">
    <source>
        <dbReference type="ARBA" id="ARBA00022857"/>
    </source>
</evidence>
<comment type="similarity">
    <text evidence="1">Belongs to the short-chain dehydrogenases/reductases (SDR) family.</text>
</comment>
<reference evidence="4" key="1">
    <citation type="submission" date="2021-02" db="EMBL/GenBank/DDBJ databases">
        <title>Genome sequence Cadophora malorum strain M34.</title>
        <authorList>
            <person name="Stefanovic E."/>
            <person name="Vu D."/>
            <person name="Scully C."/>
            <person name="Dijksterhuis J."/>
            <person name="Roader J."/>
            <person name="Houbraken J."/>
        </authorList>
    </citation>
    <scope>NUCLEOTIDE SEQUENCE</scope>
    <source>
        <strain evidence="4">M34</strain>
    </source>
</reference>
<gene>
    <name evidence="4" type="ORF">IFR04_011074</name>
</gene>